<keyword evidence="2" id="KW-0805">Transcription regulation</keyword>
<accession>A0A1X2H6I0</accession>
<evidence type="ECO:0000256" key="6">
    <source>
        <dbReference type="SAM" id="MobiDB-lite"/>
    </source>
</evidence>
<feature type="compositionally biased region" description="Low complexity" evidence="6">
    <location>
        <begin position="213"/>
        <end position="245"/>
    </location>
</feature>
<name>A0A1X2H6I0_SYNRA</name>
<feature type="domain" description="BHLH" evidence="7">
    <location>
        <begin position="467"/>
        <end position="539"/>
    </location>
</feature>
<proteinExistence type="predicted"/>
<sequence length="580" mass="64349">MDFFDFGGPHDVYSTNCDINHSVHDSDFLAFANGTTDFTHAAGHEDLPPSQSQTLSFKPDGSFVEPQLTPDGRDSHTYTNSSVLTGHNPEYAMSPLQISTRPGQNIRQTRKAVDDIASFNEDEEFFSPLESPAIPPTYDMPRLRRKDGMINAGFSPLTSPALNAQQQQQHHSLDPHFNQTSTPENILQQKLAMIEQQQQQLRTAHRQMQEQHTSITTTTAIETTDTMTTATSSSSSSMDTNNNNNMHHQQQQPVAPSPHLHPYASASTSDATTSFSRPLAPATPSLLMKLGGGGGSMPAQLQQHQHQYQLQQEHQKQHRQSYSHVVDNMPSLPAAMLEDKQPQAAMSKSKTSSNKRRKTTRVSAAFTSPGLTPTAHMSPRPHATDPTIAALVSPAALRPQPIASSPRALKPLISPSLQPNGKRLSAMEEQVAAAELATKSNYQNMREGKAKSLGIDFSSSFQSGVENRRSAHKAAEQKRRDTLKQSFDSLRQELADALIDTDIEEGPARRALREEKEKEVKQMSKVLLIQHSYEYILRLKNQNRHKDDEMEKLRNEVCCLRKQLQDVPASTSGKEPHASH</sequence>
<dbReference type="EMBL" id="MCGN01000008">
    <property type="protein sequence ID" value="ORY94086.1"/>
    <property type="molecule type" value="Genomic_DNA"/>
</dbReference>
<organism evidence="8 9">
    <name type="scientific">Syncephalastrum racemosum</name>
    <name type="common">Filamentous fungus</name>
    <dbReference type="NCBI Taxonomy" id="13706"/>
    <lineage>
        <taxon>Eukaryota</taxon>
        <taxon>Fungi</taxon>
        <taxon>Fungi incertae sedis</taxon>
        <taxon>Mucoromycota</taxon>
        <taxon>Mucoromycotina</taxon>
        <taxon>Mucoromycetes</taxon>
        <taxon>Mucorales</taxon>
        <taxon>Syncephalastraceae</taxon>
        <taxon>Syncephalastrum</taxon>
    </lineage>
</organism>
<evidence type="ECO:0000256" key="1">
    <source>
        <dbReference type="ARBA" id="ARBA00004123"/>
    </source>
</evidence>
<comment type="subcellular location">
    <subcellularLocation>
        <location evidence="1">Nucleus</location>
    </subcellularLocation>
</comment>
<dbReference type="GO" id="GO:0000978">
    <property type="term" value="F:RNA polymerase II cis-regulatory region sequence-specific DNA binding"/>
    <property type="evidence" value="ECO:0007669"/>
    <property type="project" value="TreeGrafter"/>
</dbReference>
<keyword evidence="3" id="KW-0238">DNA-binding</keyword>
<dbReference type="SUPFAM" id="SSF47459">
    <property type="entry name" value="HLH, helix-loop-helix DNA-binding domain"/>
    <property type="match status" value="1"/>
</dbReference>
<dbReference type="InterPro" id="IPR011598">
    <property type="entry name" value="bHLH_dom"/>
</dbReference>
<evidence type="ECO:0000256" key="4">
    <source>
        <dbReference type="ARBA" id="ARBA00023163"/>
    </source>
</evidence>
<feature type="region of interest" description="Disordered" evidence="6">
    <location>
        <begin position="338"/>
        <end position="362"/>
    </location>
</feature>
<dbReference type="OMA" id="YAMSPLQ"/>
<keyword evidence="5" id="KW-0539">Nucleus</keyword>
<dbReference type="PROSITE" id="PS50888">
    <property type="entry name" value="BHLH"/>
    <property type="match status" value="1"/>
</dbReference>
<feature type="region of interest" description="Disordered" evidence="6">
    <location>
        <begin position="207"/>
        <end position="322"/>
    </location>
</feature>
<evidence type="ECO:0000259" key="7">
    <source>
        <dbReference type="PROSITE" id="PS50888"/>
    </source>
</evidence>
<evidence type="ECO:0000256" key="2">
    <source>
        <dbReference type="ARBA" id="ARBA00023015"/>
    </source>
</evidence>
<feature type="compositionally biased region" description="Low complexity" evidence="6">
    <location>
        <begin position="300"/>
        <end position="312"/>
    </location>
</feature>
<feature type="region of interest" description="Disordered" evidence="6">
    <location>
        <begin position="464"/>
        <end position="484"/>
    </location>
</feature>
<dbReference type="GO" id="GO:0005634">
    <property type="term" value="C:nucleus"/>
    <property type="evidence" value="ECO:0007669"/>
    <property type="project" value="UniProtKB-SubCell"/>
</dbReference>
<dbReference type="PANTHER" id="PTHR15741">
    <property type="entry name" value="BASIC HELIX-LOOP-HELIX ZIP TRANSCRIPTION FACTOR"/>
    <property type="match status" value="1"/>
</dbReference>
<dbReference type="InterPro" id="IPR036638">
    <property type="entry name" value="HLH_DNA-bd_sf"/>
</dbReference>
<evidence type="ECO:0000313" key="9">
    <source>
        <dbReference type="Proteomes" id="UP000242180"/>
    </source>
</evidence>
<dbReference type="Proteomes" id="UP000242180">
    <property type="component" value="Unassembled WGS sequence"/>
</dbReference>
<keyword evidence="9" id="KW-1185">Reference proteome</keyword>
<reference evidence="8 9" key="1">
    <citation type="submission" date="2016-07" db="EMBL/GenBank/DDBJ databases">
        <title>Pervasive Adenine N6-methylation of Active Genes in Fungi.</title>
        <authorList>
            <consortium name="DOE Joint Genome Institute"/>
            <person name="Mondo S.J."/>
            <person name="Dannebaum R.O."/>
            <person name="Kuo R.C."/>
            <person name="Labutti K."/>
            <person name="Haridas S."/>
            <person name="Kuo A."/>
            <person name="Salamov A."/>
            <person name="Ahrendt S.R."/>
            <person name="Lipzen A."/>
            <person name="Sullivan W."/>
            <person name="Andreopoulos W.B."/>
            <person name="Clum A."/>
            <person name="Lindquist E."/>
            <person name="Daum C."/>
            <person name="Ramamoorthy G.K."/>
            <person name="Gryganskyi A."/>
            <person name="Culley D."/>
            <person name="Magnuson J.K."/>
            <person name="James T.Y."/>
            <person name="O'Malley M.A."/>
            <person name="Stajich J.E."/>
            <person name="Spatafora J.W."/>
            <person name="Visel A."/>
            <person name="Grigoriev I.V."/>
        </authorList>
    </citation>
    <scope>NUCLEOTIDE SEQUENCE [LARGE SCALE GENOMIC DNA]</scope>
    <source>
        <strain evidence="8 9">NRRL 2496</strain>
    </source>
</reference>
<feature type="region of interest" description="Disordered" evidence="6">
    <location>
        <begin position="155"/>
        <end position="179"/>
    </location>
</feature>
<dbReference type="GO" id="GO:0000981">
    <property type="term" value="F:DNA-binding transcription factor activity, RNA polymerase II-specific"/>
    <property type="evidence" value="ECO:0007669"/>
    <property type="project" value="TreeGrafter"/>
</dbReference>
<dbReference type="Gene3D" id="4.10.280.10">
    <property type="entry name" value="Helix-loop-helix DNA-binding domain"/>
    <property type="match status" value="1"/>
</dbReference>
<dbReference type="SMART" id="SM00353">
    <property type="entry name" value="HLH"/>
    <property type="match status" value="1"/>
</dbReference>
<keyword evidence="4" id="KW-0804">Transcription</keyword>
<comment type="caution">
    <text evidence="8">The sequence shown here is derived from an EMBL/GenBank/DDBJ whole genome shotgun (WGS) entry which is preliminary data.</text>
</comment>
<evidence type="ECO:0000313" key="8">
    <source>
        <dbReference type="EMBL" id="ORY94086.1"/>
    </source>
</evidence>
<dbReference type="GO" id="GO:0046983">
    <property type="term" value="F:protein dimerization activity"/>
    <property type="evidence" value="ECO:0007669"/>
    <property type="project" value="InterPro"/>
</dbReference>
<dbReference type="InterPro" id="IPR052207">
    <property type="entry name" value="Max-like/E-box_TFs"/>
</dbReference>
<protein>
    <recommendedName>
        <fullName evidence="7">BHLH domain-containing protein</fullName>
    </recommendedName>
</protein>
<feature type="compositionally biased region" description="Low complexity" evidence="6">
    <location>
        <begin position="264"/>
        <end position="276"/>
    </location>
</feature>
<dbReference type="STRING" id="13706.A0A1X2H6I0"/>
<feature type="region of interest" description="Disordered" evidence="6">
    <location>
        <begin position="60"/>
        <end position="89"/>
    </location>
</feature>
<feature type="compositionally biased region" description="Polar residues" evidence="6">
    <location>
        <begin position="156"/>
        <end position="170"/>
    </location>
</feature>
<dbReference type="PANTHER" id="PTHR15741:SF38">
    <property type="entry name" value="BHLH DOMAIN-CONTAINING PROTEIN"/>
    <property type="match status" value="1"/>
</dbReference>
<dbReference type="Pfam" id="PF00010">
    <property type="entry name" value="HLH"/>
    <property type="match status" value="1"/>
</dbReference>
<dbReference type="InParanoid" id="A0A1X2H6I0"/>
<dbReference type="OrthoDB" id="5344169at2759"/>
<gene>
    <name evidence="8" type="ORF">BCR43DRAFT_517086</name>
</gene>
<feature type="compositionally biased region" description="Basic and acidic residues" evidence="6">
    <location>
        <begin position="466"/>
        <end position="483"/>
    </location>
</feature>
<evidence type="ECO:0000256" key="5">
    <source>
        <dbReference type="ARBA" id="ARBA00023242"/>
    </source>
</evidence>
<dbReference type="AlphaFoldDB" id="A0A1X2H6I0"/>
<evidence type="ECO:0000256" key="3">
    <source>
        <dbReference type="ARBA" id="ARBA00023125"/>
    </source>
</evidence>